<evidence type="ECO:0000256" key="2">
    <source>
        <dbReference type="ARBA" id="ARBA00023125"/>
    </source>
</evidence>
<dbReference type="HOGENOM" id="CLU_063236_8_1_11"/>
<evidence type="ECO:0000256" key="1">
    <source>
        <dbReference type="ARBA" id="ARBA00023015"/>
    </source>
</evidence>
<dbReference type="PANTHER" id="PTHR44846:SF17">
    <property type="entry name" value="GNTR-FAMILY TRANSCRIPTIONAL REGULATOR"/>
    <property type="match status" value="1"/>
</dbReference>
<keyword evidence="1" id="KW-0805">Transcription regulation</keyword>
<dbReference type="EMBL" id="CP001737">
    <property type="protein sequence ID" value="ACV77047.1"/>
    <property type="molecule type" value="Genomic_DNA"/>
</dbReference>
<reference evidence="6" key="1">
    <citation type="submission" date="2009-09" db="EMBL/GenBank/DDBJ databases">
        <title>The complete genome of Nakamurella multipartita DSM 44233.</title>
        <authorList>
            <consortium name="US DOE Joint Genome Institute (JGI-PGF)"/>
            <person name="Lucas S."/>
            <person name="Copeland A."/>
            <person name="Lapidus A."/>
            <person name="Glavina del Rio T."/>
            <person name="Dalin E."/>
            <person name="Tice H."/>
            <person name="Bruce D."/>
            <person name="Goodwin L."/>
            <person name="Pitluck S."/>
            <person name="Kyrpides N."/>
            <person name="Mavromatis K."/>
            <person name="Ivanova N."/>
            <person name="Ovchinnikova G."/>
            <person name="Sims D."/>
            <person name="Meincke L."/>
            <person name="Brettin T."/>
            <person name="Detter J.C."/>
            <person name="Han C."/>
            <person name="Larimer F."/>
            <person name="Land M."/>
            <person name="Hauser L."/>
            <person name="Markowitz V."/>
            <person name="Cheng J.-F."/>
            <person name="Hugenholtz P."/>
            <person name="Woyke T."/>
            <person name="Wu D."/>
            <person name="Klenk H.-P."/>
            <person name="Eisen J.A."/>
        </authorList>
    </citation>
    <scope>NUCLEOTIDE SEQUENCE [LARGE SCALE GENOMIC DNA]</scope>
    <source>
        <strain evidence="6">ATCC 700099 / DSM 44233 / CIP 104796 / JCM 9543 / NBRC 105858 / Y-104</strain>
    </source>
</reference>
<evidence type="ECO:0000256" key="3">
    <source>
        <dbReference type="ARBA" id="ARBA00023163"/>
    </source>
</evidence>
<dbReference type="PROSITE" id="PS50949">
    <property type="entry name" value="HTH_GNTR"/>
    <property type="match status" value="1"/>
</dbReference>
<dbReference type="Gene3D" id="1.10.10.10">
    <property type="entry name" value="Winged helix-like DNA-binding domain superfamily/Winged helix DNA-binding domain"/>
    <property type="match status" value="1"/>
</dbReference>
<protein>
    <submittedName>
        <fullName evidence="5">Transcriptional regulator, GntR family</fullName>
    </submittedName>
</protein>
<dbReference type="SMART" id="SM00345">
    <property type="entry name" value="HTH_GNTR"/>
    <property type="match status" value="1"/>
</dbReference>
<dbReference type="PRINTS" id="PR00035">
    <property type="entry name" value="HTHGNTR"/>
</dbReference>
<dbReference type="Pfam" id="PF00392">
    <property type="entry name" value="GntR"/>
    <property type="match status" value="1"/>
</dbReference>
<evidence type="ECO:0000313" key="5">
    <source>
        <dbReference type="EMBL" id="ACV77047.1"/>
    </source>
</evidence>
<organism evidence="5 6">
    <name type="scientific">Nakamurella multipartita (strain ATCC 700099 / DSM 44233 / CIP 104796 / JCM 9543 / NBRC 105858 / Y-104)</name>
    <name type="common">Microsphaera multipartita</name>
    <dbReference type="NCBI Taxonomy" id="479431"/>
    <lineage>
        <taxon>Bacteria</taxon>
        <taxon>Bacillati</taxon>
        <taxon>Actinomycetota</taxon>
        <taxon>Actinomycetes</taxon>
        <taxon>Nakamurellales</taxon>
        <taxon>Nakamurellaceae</taxon>
        <taxon>Nakamurella</taxon>
    </lineage>
</organism>
<dbReference type="InterPro" id="IPR028978">
    <property type="entry name" value="Chorismate_lyase_/UTRA_dom_sf"/>
</dbReference>
<gene>
    <name evidence="5" type="ordered locus">Namu_0632</name>
</gene>
<dbReference type="GO" id="GO:0003677">
    <property type="term" value="F:DNA binding"/>
    <property type="evidence" value="ECO:0007669"/>
    <property type="project" value="UniProtKB-KW"/>
</dbReference>
<reference evidence="5 6" key="2">
    <citation type="journal article" date="2010" name="Stand. Genomic Sci.">
        <title>Complete genome sequence of Nakamurella multipartita type strain (Y-104).</title>
        <authorList>
            <person name="Tice H."/>
            <person name="Mayilraj S."/>
            <person name="Sims D."/>
            <person name="Lapidus A."/>
            <person name="Nolan M."/>
            <person name="Lucas S."/>
            <person name="Glavina Del Rio T."/>
            <person name="Copeland A."/>
            <person name="Cheng J.F."/>
            <person name="Meincke L."/>
            <person name="Bruce D."/>
            <person name="Goodwin L."/>
            <person name="Pitluck S."/>
            <person name="Ivanova N."/>
            <person name="Mavromatis K."/>
            <person name="Ovchinnikova G."/>
            <person name="Pati A."/>
            <person name="Chen A."/>
            <person name="Palaniappan K."/>
            <person name="Land M."/>
            <person name="Hauser L."/>
            <person name="Chang Y.J."/>
            <person name="Jeffries C.D."/>
            <person name="Detter J.C."/>
            <person name="Brettin T."/>
            <person name="Rohde M."/>
            <person name="Goker M."/>
            <person name="Bristow J."/>
            <person name="Eisen J.A."/>
            <person name="Markowitz V."/>
            <person name="Hugenholtz P."/>
            <person name="Kyrpides N.C."/>
            <person name="Klenk H.P."/>
            <person name="Chen F."/>
        </authorList>
    </citation>
    <scope>NUCLEOTIDE SEQUENCE [LARGE SCALE GENOMIC DNA]</scope>
    <source>
        <strain evidence="6">ATCC 700099 / DSM 44233 / CIP 104796 / JCM 9543 / NBRC 105858 / Y-104</strain>
    </source>
</reference>
<dbReference type="Pfam" id="PF07702">
    <property type="entry name" value="UTRA"/>
    <property type="match status" value="1"/>
</dbReference>
<dbReference type="KEGG" id="nml:Namu_0632"/>
<dbReference type="PANTHER" id="PTHR44846">
    <property type="entry name" value="MANNOSYL-D-GLYCERATE TRANSPORT/METABOLISM SYSTEM REPRESSOR MNGR-RELATED"/>
    <property type="match status" value="1"/>
</dbReference>
<dbReference type="GO" id="GO:0045892">
    <property type="term" value="P:negative regulation of DNA-templated transcription"/>
    <property type="evidence" value="ECO:0007669"/>
    <property type="project" value="TreeGrafter"/>
</dbReference>
<dbReference type="InterPro" id="IPR000524">
    <property type="entry name" value="Tscrpt_reg_HTH_GntR"/>
</dbReference>
<dbReference type="AlphaFoldDB" id="C8X871"/>
<evidence type="ECO:0000313" key="6">
    <source>
        <dbReference type="Proteomes" id="UP000002218"/>
    </source>
</evidence>
<keyword evidence="3" id="KW-0804">Transcription</keyword>
<sequence>MIDQLDAIDRHSDRAPYRQIADSLRAAIASGDAAPGSKLPSESVLMERLGVARMTVRQAIQELRAEGLVVAEHGRGVFVRTAPPVRRLASDRFSRRKREAGKAAFIAEAETSGYEASVDQIEVSRISEAPSFVVERLRMSTRDLVIRRSRRYLADARPVELAVSYIPVSVGAGTAIEAVDSGPGGIYARLEETGHVLGEFVEEVGARMPTVDERRRLELPPGTPVITLVRTAFDLSGLPVEVCDTVKAAPAYVLEYRFPAK</sequence>
<dbReference type="SUPFAM" id="SSF46785">
    <property type="entry name" value="Winged helix' DNA-binding domain"/>
    <property type="match status" value="1"/>
</dbReference>
<dbReference type="InterPro" id="IPR036388">
    <property type="entry name" value="WH-like_DNA-bd_sf"/>
</dbReference>
<feature type="domain" description="HTH gntR-type" evidence="4">
    <location>
        <begin position="14"/>
        <end position="82"/>
    </location>
</feature>
<keyword evidence="6" id="KW-1185">Reference proteome</keyword>
<dbReference type="SUPFAM" id="SSF64288">
    <property type="entry name" value="Chorismate lyase-like"/>
    <property type="match status" value="1"/>
</dbReference>
<dbReference type="SMART" id="SM00866">
    <property type="entry name" value="UTRA"/>
    <property type="match status" value="1"/>
</dbReference>
<dbReference type="InterPro" id="IPR036390">
    <property type="entry name" value="WH_DNA-bd_sf"/>
</dbReference>
<keyword evidence="2" id="KW-0238">DNA-binding</keyword>
<dbReference type="STRING" id="479431.Namu_0632"/>
<dbReference type="Proteomes" id="UP000002218">
    <property type="component" value="Chromosome"/>
</dbReference>
<dbReference type="InParanoid" id="C8X871"/>
<dbReference type="CDD" id="cd07377">
    <property type="entry name" value="WHTH_GntR"/>
    <property type="match status" value="1"/>
</dbReference>
<dbReference type="InterPro" id="IPR050679">
    <property type="entry name" value="Bact_HTH_transcr_reg"/>
</dbReference>
<evidence type="ECO:0000259" key="4">
    <source>
        <dbReference type="PROSITE" id="PS50949"/>
    </source>
</evidence>
<dbReference type="InterPro" id="IPR011663">
    <property type="entry name" value="UTRA"/>
</dbReference>
<dbReference type="Gene3D" id="3.40.1410.10">
    <property type="entry name" value="Chorismate lyase-like"/>
    <property type="match status" value="1"/>
</dbReference>
<proteinExistence type="predicted"/>
<name>C8X871_NAKMY</name>
<dbReference type="RefSeq" id="WP_015745963.1">
    <property type="nucleotide sequence ID" value="NC_013235.1"/>
</dbReference>
<accession>C8X871</accession>
<dbReference type="eggNOG" id="COG2188">
    <property type="taxonomic scope" value="Bacteria"/>
</dbReference>
<dbReference type="GO" id="GO:0003700">
    <property type="term" value="F:DNA-binding transcription factor activity"/>
    <property type="evidence" value="ECO:0007669"/>
    <property type="project" value="InterPro"/>
</dbReference>